<dbReference type="EMBL" id="CP031093">
    <property type="protein sequence ID" value="QCF28004.1"/>
    <property type="molecule type" value="Genomic_DNA"/>
</dbReference>
<keyword evidence="13" id="KW-1185">Reference proteome</keyword>
<keyword evidence="7 10" id="KW-0283">Flagellar rotation</keyword>
<dbReference type="OrthoDB" id="7063251at2"/>
<dbReference type="GO" id="GO:0006935">
    <property type="term" value="P:chemotaxis"/>
    <property type="evidence" value="ECO:0007669"/>
    <property type="project" value="UniProtKB-KW"/>
</dbReference>
<evidence type="ECO:0000256" key="8">
    <source>
        <dbReference type="ARBA" id="ARBA00022989"/>
    </source>
</evidence>
<evidence type="ECO:0000256" key="6">
    <source>
        <dbReference type="ARBA" id="ARBA00022692"/>
    </source>
</evidence>
<dbReference type="KEGG" id="hmi:soil367_16415"/>
<evidence type="ECO:0000313" key="12">
    <source>
        <dbReference type="EMBL" id="QCF28004.1"/>
    </source>
</evidence>
<dbReference type="GO" id="GO:0009425">
    <property type="term" value="C:bacterial-type flagellum basal body"/>
    <property type="evidence" value="ECO:0007669"/>
    <property type="project" value="InterPro"/>
</dbReference>
<gene>
    <name evidence="12" type="ORF">soil367_16415</name>
</gene>
<evidence type="ECO:0000313" key="13">
    <source>
        <dbReference type="Proteomes" id="UP000298049"/>
    </source>
</evidence>
<evidence type="ECO:0000256" key="5">
    <source>
        <dbReference type="ARBA" id="ARBA00022500"/>
    </source>
</evidence>
<keyword evidence="10" id="KW-0997">Cell inner membrane</keyword>
<protein>
    <recommendedName>
        <fullName evidence="10">Flagellar protein FliL</fullName>
    </recommendedName>
</protein>
<comment type="similarity">
    <text evidence="3 10">Belongs to the FliL family.</text>
</comment>
<dbReference type="PANTHER" id="PTHR35091:SF2">
    <property type="entry name" value="FLAGELLAR PROTEIN FLIL"/>
    <property type="match status" value="1"/>
</dbReference>
<dbReference type="Proteomes" id="UP000298049">
    <property type="component" value="Chromosome"/>
</dbReference>
<evidence type="ECO:0000256" key="9">
    <source>
        <dbReference type="ARBA" id="ARBA00023136"/>
    </source>
</evidence>
<keyword evidence="4" id="KW-1003">Cell membrane</keyword>
<evidence type="ECO:0000256" key="4">
    <source>
        <dbReference type="ARBA" id="ARBA00022475"/>
    </source>
</evidence>
<accession>A0A4P7XMP6</accession>
<evidence type="ECO:0000256" key="2">
    <source>
        <dbReference type="ARBA" id="ARBA00004162"/>
    </source>
</evidence>
<dbReference type="Pfam" id="PF03748">
    <property type="entry name" value="FliL"/>
    <property type="match status" value="1"/>
</dbReference>
<name>A0A4P7XMP6_9ALTE</name>
<dbReference type="GO" id="GO:0071978">
    <property type="term" value="P:bacterial-type flagellum-dependent swarming motility"/>
    <property type="evidence" value="ECO:0007669"/>
    <property type="project" value="TreeGrafter"/>
</dbReference>
<reference evidence="12 13" key="1">
    <citation type="submission" date="2018-07" db="EMBL/GenBank/DDBJ databases">
        <title>Marsedoiliclastica nanhaica gen. nov. sp. nov., a novel marine hydrocarbonoclastic bacterium isolated from an in-situ enriched hydrocarbon-degrading consortium in deep-sea sediment.</title>
        <authorList>
            <person name="Dong C."/>
            <person name="Ma T."/>
            <person name="Liu R."/>
            <person name="Shao Z."/>
        </authorList>
    </citation>
    <scope>NUCLEOTIDE SEQUENCE [LARGE SCALE GENOMIC DNA]</scope>
    <source>
        <strain evidence="13">soil36-7</strain>
    </source>
</reference>
<evidence type="ECO:0000256" key="7">
    <source>
        <dbReference type="ARBA" id="ARBA00022779"/>
    </source>
</evidence>
<proteinExistence type="inferred from homology"/>
<keyword evidence="9 10" id="KW-0472">Membrane</keyword>
<evidence type="ECO:0000256" key="11">
    <source>
        <dbReference type="SAM" id="MobiDB-lite"/>
    </source>
</evidence>
<dbReference type="PANTHER" id="PTHR35091">
    <property type="entry name" value="FLAGELLAR PROTEIN FLIL"/>
    <property type="match status" value="1"/>
</dbReference>
<feature type="region of interest" description="Disordered" evidence="11">
    <location>
        <begin position="20"/>
        <end position="39"/>
    </location>
</feature>
<dbReference type="GO" id="GO:0005886">
    <property type="term" value="C:plasma membrane"/>
    <property type="evidence" value="ECO:0007669"/>
    <property type="project" value="UniProtKB-SubCell"/>
</dbReference>
<evidence type="ECO:0000256" key="1">
    <source>
        <dbReference type="ARBA" id="ARBA00002254"/>
    </source>
</evidence>
<comment type="subcellular location">
    <subcellularLocation>
        <location evidence="10">Cell inner membrane</location>
    </subcellularLocation>
    <subcellularLocation>
        <location evidence="2">Cell membrane</location>
        <topology evidence="2">Single-pass membrane protein</topology>
    </subcellularLocation>
</comment>
<dbReference type="InterPro" id="IPR005503">
    <property type="entry name" value="FliL"/>
</dbReference>
<organism evidence="12 13">
    <name type="scientific">Hydrocarboniclastica marina</name>
    <dbReference type="NCBI Taxonomy" id="2259620"/>
    <lineage>
        <taxon>Bacteria</taxon>
        <taxon>Pseudomonadati</taxon>
        <taxon>Pseudomonadota</taxon>
        <taxon>Gammaproteobacteria</taxon>
        <taxon>Alteromonadales</taxon>
        <taxon>Alteromonadaceae</taxon>
        <taxon>Hydrocarboniclastica</taxon>
    </lineage>
</organism>
<comment type="function">
    <text evidence="1 10">Controls the rotational direction of flagella during chemotaxis.</text>
</comment>
<evidence type="ECO:0000256" key="3">
    <source>
        <dbReference type="ARBA" id="ARBA00008281"/>
    </source>
</evidence>
<sequence length="254" mass="27515">MQSGQGNSPITCSMNNAMAMSTAQAKKTSRNRERLSRIENSSQGLVTQCLAPALAQANSRDRALPALSRKGAKGNPECGCAKSRLRERQRGQSPSKLAGSVIQENLPMPMHTLRQLFSTRALTLLVLLTLAGPANFAGAAAKQEDGTGPAYLDLGPAFTVNVGEAGNQLSYAKVELTLRIEGKPNLERADHHRPALRDILVTLLSNQPLEKVQDSDGREAVRLTALEQIQAFLEQEEGEQLVTDVLFTTFVVQR</sequence>
<keyword evidence="8" id="KW-1133">Transmembrane helix</keyword>
<dbReference type="AlphaFoldDB" id="A0A4P7XMP6"/>
<evidence type="ECO:0000256" key="10">
    <source>
        <dbReference type="RuleBase" id="RU364125"/>
    </source>
</evidence>
<keyword evidence="6" id="KW-0812">Transmembrane</keyword>
<keyword evidence="5 10" id="KW-0145">Chemotaxis</keyword>